<dbReference type="SUPFAM" id="SSF109604">
    <property type="entry name" value="HD-domain/PDEase-like"/>
    <property type="match status" value="1"/>
</dbReference>
<evidence type="ECO:0000259" key="1">
    <source>
        <dbReference type="PROSITE" id="PS51833"/>
    </source>
</evidence>
<reference evidence="2 3" key="1">
    <citation type="submission" date="2021-01" db="EMBL/GenBank/DDBJ databases">
        <authorList>
            <person name="Ruan W."/>
            <person name="Khan S.A."/>
            <person name="Jeon C.O."/>
        </authorList>
    </citation>
    <scope>NUCLEOTIDE SEQUENCE [LARGE SCALE GENOMIC DNA]</scope>
    <source>
        <strain evidence="2 3">R798</strain>
    </source>
</reference>
<comment type="caution">
    <text evidence="2">The sequence shown here is derived from an EMBL/GenBank/DDBJ whole genome shotgun (WGS) entry which is preliminary data.</text>
</comment>
<accession>A0ABS7SVD1</accession>
<dbReference type="Pfam" id="PF08668">
    <property type="entry name" value="HDOD"/>
    <property type="match status" value="1"/>
</dbReference>
<dbReference type="EMBL" id="JAFBIL020000010">
    <property type="protein sequence ID" value="MBZ2209926.1"/>
    <property type="molecule type" value="Genomic_DNA"/>
</dbReference>
<proteinExistence type="predicted"/>
<gene>
    <name evidence="2" type="ORF">I4X03_021880</name>
</gene>
<dbReference type="PANTHER" id="PTHR33525">
    <property type="match status" value="1"/>
</dbReference>
<reference evidence="2 3" key="2">
    <citation type="submission" date="2021-08" db="EMBL/GenBank/DDBJ databases">
        <title>Massilia sp. R798.</title>
        <authorList>
            <person name="Baek J.H."/>
            <person name="Jung H.S."/>
            <person name="Kim K.R."/>
            <person name="Jeon C.O."/>
        </authorList>
    </citation>
    <scope>NUCLEOTIDE SEQUENCE [LARGE SCALE GENOMIC DNA]</scope>
    <source>
        <strain evidence="2 3">R798</strain>
    </source>
</reference>
<feature type="domain" description="HDOD" evidence="1">
    <location>
        <begin position="80"/>
        <end position="273"/>
    </location>
</feature>
<protein>
    <submittedName>
        <fullName evidence="2">HDOD domain-containing protein</fullName>
    </submittedName>
</protein>
<dbReference type="PROSITE" id="PS51833">
    <property type="entry name" value="HDOD"/>
    <property type="match status" value="1"/>
</dbReference>
<evidence type="ECO:0000313" key="3">
    <source>
        <dbReference type="Proteomes" id="UP000809349"/>
    </source>
</evidence>
<name>A0ABS7SVD1_9BURK</name>
<dbReference type="InterPro" id="IPR052340">
    <property type="entry name" value="RNase_Y/CdgJ"/>
</dbReference>
<dbReference type="Gene3D" id="1.10.3210.10">
    <property type="entry name" value="Hypothetical protein af1432"/>
    <property type="match status" value="1"/>
</dbReference>
<dbReference type="Proteomes" id="UP000809349">
    <property type="component" value="Unassembled WGS sequence"/>
</dbReference>
<sequence length="328" mass="35423">MGWIGKLMGGDADKAAPAKSAAAAAAVEDHDIASGAEVDAAFYRWLTNAAQPHATAEVEQQILAELTRLAQSAVDGAALVPRVPAIIPQLMRTLRDDDMNAADLSRQLQQDLVLVAEVYREANRPCYRPRYHSSPPVNTIEGAIMLLGQNGMRMLLARVAFRPIISMQSGLLAKKTAPLIWRQSEKCAQAASLLAPSLRANAFEAYLAGLMANVGIVVAFRLIDQMHKDGAVPQSDEFIDELFAQGRILSARIAALWEFPETVTSAIEQSGQDDAPAMAQTLALSDRVSKLRMLVDANKFVPDDPFVVNGLGKAALACFGKLEDEEDE</sequence>
<dbReference type="InterPro" id="IPR013976">
    <property type="entry name" value="HDOD"/>
</dbReference>
<evidence type="ECO:0000313" key="2">
    <source>
        <dbReference type="EMBL" id="MBZ2209926.1"/>
    </source>
</evidence>
<organism evidence="2 3">
    <name type="scientific">Massilia soli</name>
    <dbReference type="NCBI Taxonomy" id="2792854"/>
    <lineage>
        <taxon>Bacteria</taxon>
        <taxon>Pseudomonadati</taxon>
        <taxon>Pseudomonadota</taxon>
        <taxon>Betaproteobacteria</taxon>
        <taxon>Burkholderiales</taxon>
        <taxon>Oxalobacteraceae</taxon>
        <taxon>Telluria group</taxon>
        <taxon>Massilia</taxon>
    </lineage>
</organism>
<keyword evidence="3" id="KW-1185">Reference proteome</keyword>
<dbReference type="PANTHER" id="PTHR33525:SF6">
    <property type="entry name" value="HDOD DOMAIN-CONTAINING PROTEIN"/>
    <property type="match status" value="1"/>
</dbReference>